<proteinExistence type="predicted"/>
<feature type="domain" description="Reverse transcriptase" evidence="1">
    <location>
        <begin position="1"/>
        <end position="119"/>
    </location>
</feature>
<accession>A0A1B6G4C6</accession>
<reference evidence="2" key="1">
    <citation type="submission" date="2015-11" db="EMBL/GenBank/DDBJ databases">
        <title>De novo transcriptome assembly of four potential Pierce s Disease insect vectors from Arizona vineyards.</title>
        <authorList>
            <person name="Tassone E.E."/>
        </authorList>
    </citation>
    <scope>NUCLEOTIDE SEQUENCE</scope>
</reference>
<evidence type="ECO:0000259" key="1">
    <source>
        <dbReference type="PROSITE" id="PS50878"/>
    </source>
</evidence>
<dbReference type="Pfam" id="PF00078">
    <property type="entry name" value="RVT_1"/>
    <property type="match status" value="1"/>
</dbReference>
<dbReference type="EMBL" id="GECZ01012479">
    <property type="protein sequence ID" value="JAS57290.1"/>
    <property type="molecule type" value="Transcribed_RNA"/>
</dbReference>
<dbReference type="InterPro" id="IPR000477">
    <property type="entry name" value="RT_dom"/>
</dbReference>
<organism evidence="2">
    <name type="scientific">Cuerna arida</name>
    <dbReference type="NCBI Taxonomy" id="1464854"/>
    <lineage>
        <taxon>Eukaryota</taxon>
        <taxon>Metazoa</taxon>
        <taxon>Ecdysozoa</taxon>
        <taxon>Arthropoda</taxon>
        <taxon>Hexapoda</taxon>
        <taxon>Insecta</taxon>
        <taxon>Pterygota</taxon>
        <taxon>Neoptera</taxon>
        <taxon>Paraneoptera</taxon>
        <taxon>Hemiptera</taxon>
        <taxon>Auchenorrhyncha</taxon>
        <taxon>Membracoidea</taxon>
        <taxon>Cicadellidae</taxon>
        <taxon>Cicadellinae</taxon>
        <taxon>Proconiini</taxon>
        <taxon>Cuerna</taxon>
    </lineage>
</organism>
<gene>
    <name evidence="2" type="ORF">g.4031</name>
</gene>
<protein>
    <recommendedName>
        <fullName evidence="1">Reverse transcriptase domain-containing protein</fullName>
    </recommendedName>
</protein>
<sequence length="119" mass="13642">HDGLLDVLSHLNIKGKEYSWFTSYHLKNRHQCTQIQHTLKYPGSKYNYIRTYFSKFQTVRHGVPQGSILGPLLFLCYLKGLPGMVPEGGSMCLYADDASIIISGNKQRDDRRRATHNEV</sequence>
<dbReference type="PANTHER" id="PTHR33332">
    <property type="entry name" value="REVERSE TRANSCRIPTASE DOMAIN-CONTAINING PROTEIN"/>
    <property type="match status" value="1"/>
</dbReference>
<feature type="non-terminal residue" evidence="2">
    <location>
        <position position="1"/>
    </location>
</feature>
<dbReference type="PROSITE" id="PS50878">
    <property type="entry name" value="RT_POL"/>
    <property type="match status" value="1"/>
</dbReference>
<evidence type="ECO:0000313" key="2">
    <source>
        <dbReference type="EMBL" id="JAS57290.1"/>
    </source>
</evidence>
<name>A0A1B6G4C6_9HEMI</name>
<feature type="non-terminal residue" evidence="2">
    <location>
        <position position="119"/>
    </location>
</feature>
<dbReference type="AlphaFoldDB" id="A0A1B6G4C6"/>